<dbReference type="KEGG" id="cace:CACET_c21490"/>
<dbReference type="Gene3D" id="1.10.150.130">
    <property type="match status" value="1"/>
</dbReference>
<dbReference type="STRING" id="84022.CACET_c21490"/>
<evidence type="ECO:0000313" key="2">
    <source>
        <dbReference type="Proteomes" id="UP000035704"/>
    </source>
</evidence>
<dbReference type="InterPro" id="IPR010998">
    <property type="entry name" value="Integrase_recombinase_N"/>
</dbReference>
<reference evidence="1 2" key="1">
    <citation type="submission" date="2014-10" db="EMBL/GenBank/DDBJ databases">
        <title>Genome sequence of Clostridium aceticum DSM 1496.</title>
        <authorList>
            <person name="Poehlein A."/>
            <person name="Schiel-Bengelsdorf B."/>
            <person name="Gottschalk G."/>
            <person name="Duerre P."/>
            <person name="Daniel R."/>
        </authorList>
    </citation>
    <scope>NUCLEOTIDE SEQUENCE [LARGE SCALE GENOMIC DNA]</scope>
    <source>
        <strain evidence="1 2">DSM 1496</strain>
    </source>
</reference>
<dbReference type="InterPro" id="IPR011010">
    <property type="entry name" value="DNA_brk_join_enz"/>
</dbReference>
<dbReference type="AlphaFoldDB" id="A0A0D8ICB6"/>
<dbReference type="Gene3D" id="1.10.443.10">
    <property type="entry name" value="Intergrase catalytic core"/>
    <property type="match status" value="1"/>
</dbReference>
<dbReference type="GO" id="GO:0006310">
    <property type="term" value="P:DNA recombination"/>
    <property type="evidence" value="ECO:0007669"/>
    <property type="project" value="InterPro"/>
</dbReference>
<dbReference type="Proteomes" id="UP000035704">
    <property type="component" value="Chromosome"/>
</dbReference>
<dbReference type="PROSITE" id="PS51898">
    <property type="entry name" value="TYR_RECOMBINASE"/>
    <property type="match status" value="1"/>
</dbReference>
<dbReference type="InterPro" id="IPR002104">
    <property type="entry name" value="Integrase_catalytic"/>
</dbReference>
<sequence length="245" mass="28707">MFYTKQLGKAFVEDCNYIGTDKFSHHRFYFHKRCVHILETLIYTGLVDWSKCSSNETRHSFGVPLFEGIYTDYIMFLKEEGMKPSTLCTYGRTVAYFLNYIETKGYKSIEDLCRGDVTDFILAMCKERWHPKCLGSYIPGMKKFLAMSKTSSIFIRELPSYMPRKKDIIEVYSDKEHEQLINYLNKSDISKRDKAICLLSIETGLRAIDISNLKLDDVDWKNEVIHLVQEKTNHAIDIPLRPSYR</sequence>
<name>A0A0D8ICB6_9CLOT</name>
<gene>
    <name evidence="1" type="primary">xerD3</name>
    <name evidence="1" type="ORF">CACET_c21490</name>
</gene>
<dbReference type="SUPFAM" id="SSF56349">
    <property type="entry name" value="DNA breaking-rejoining enzymes"/>
    <property type="match status" value="1"/>
</dbReference>
<accession>A0A0D8ICB6</accession>
<dbReference type="Pfam" id="PF00589">
    <property type="entry name" value="Phage_integrase"/>
    <property type="match status" value="1"/>
</dbReference>
<dbReference type="GO" id="GO:0015074">
    <property type="term" value="P:DNA integration"/>
    <property type="evidence" value="ECO:0007669"/>
    <property type="project" value="InterPro"/>
</dbReference>
<dbReference type="PATRIC" id="fig|84022.5.peg.558"/>
<keyword evidence="2" id="KW-1185">Reference proteome</keyword>
<dbReference type="InterPro" id="IPR013762">
    <property type="entry name" value="Integrase-like_cat_sf"/>
</dbReference>
<proteinExistence type="predicted"/>
<protein>
    <submittedName>
        <fullName evidence="1">Site-specific recombinase XerD</fullName>
    </submittedName>
</protein>
<evidence type="ECO:0000313" key="1">
    <source>
        <dbReference type="EMBL" id="AKL95596.1"/>
    </source>
</evidence>
<dbReference type="GO" id="GO:0003677">
    <property type="term" value="F:DNA binding"/>
    <property type="evidence" value="ECO:0007669"/>
    <property type="project" value="InterPro"/>
</dbReference>
<dbReference type="EMBL" id="CP009687">
    <property type="protein sequence ID" value="AKL95596.1"/>
    <property type="molecule type" value="Genomic_DNA"/>
</dbReference>
<organism evidence="1 2">
    <name type="scientific">Clostridium aceticum</name>
    <dbReference type="NCBI Taxonomy" id="84022"/>
    <lineage>
        <taxon>Bacteria</taxon>
        <taxon>Bacillati</taxon>
        <taxon>Bacillota</taxon>
        <taxon>Clostridia</taxon>
        <taxon>Eubacteriales</taxon>
        <taxon>Clostridiaceae</taxon>
        <taxon>Clostridium</taxon>
    </lineage>
</organism>